<dbReference type="AlphaFoldDB" id="A0A7X6MIT5"/>
<comment type="caution">
    <text evidence="2">The sequence shown here is derived from an EMBL/GenBank/DDBJ whole genome shotgun (WGS) entry which is preliminary data.</text>
</comment>
<gene>
    <name evidence="2" type="ORF">HGB44_30940</name>
</gene>
<evidence type="ECO:0000256" key="1">
    <source>
        <dbReference type="SAM" id="Phobius"/>
    </source>
</evidence>
<keyword evidence="1" id="KW-0812">Transmembrane</keyword>
<reference evidence="2 3" key="1">
    <citation type="submission" date="2020-04" db="EMBL/GenBank/DDBJ databases">
        <title>MicrobeNet Type strains.</title>
        <authorList>
            <person name="Nicholson A.C."/>
        </authorList>
    </citation>
    <scope>NUCLEOTIDE SEQUENCE [LARGE SCALE GENOMIC DNA]</scope>
    <source>
        <strain evidence="2 3">ATCC 23612</strain>
    </source>
</reference>
<proteinExistence type="predicted"/>
<sequence length="216" mass="22990">MSLRKALVWSRADSALLRFVLVVFLGFQVVHGLFLAVWGAGFASADTSAGLNELTWWLPADVPAPAVDVAARGDVTVEGAGRMVITFHDPSAAERLLLVAPALLTTLAIGLVTYLLLRMALTADRGDLFTTANVRRMYAIALTVVIAPMVVLLAETVAGAELERRTVESDAPVLFALTFGLQGGVVPLVLVGLLLAALAEVFRRGTRLREDVEGLV</sequence>
<dbReference type="Proteomes" id="UP000553209">
    <property type="component" value="Unassembled WGS sequence"/>
</dbReference>
<accession>A0A7X6MIT5</accession>
<dbReference type="RefSeq" id="WP_061078524.1">
    <property type="nucleotide sequence ID" value="NZ_JAAXPG010000054.1"/>
</dbReference>
<organism evidence="2 3">
    <name type="scientific">Nocardiopsis alborubida</name>
    <dbReference type="NCBI Taxonomy" id="146802"/>
    <lineage>
        <taxon>Bacteria</taxon>
        <taxon>Bacillati</taxon>
        <taxon>Actinomycetota</taxon>
        <taxon>Actinomycetes</taxon>
        <taxon>Streptosporangiales</taxon>
        <taxon>Nocardiopsidaceae</taxon>
        <taxon>Nocardiopsis</taxon>
    </lineage>
</organism>
<name>A0A7X6MIT5_9ACTN</name>
<feature type="transmembrane region" description="Helical" evidence="1">
    <location>
        <begin position="174"/>
        <end position="199"/>
    </location>
</feature>
<keyword evidence="3" id="KW-1185">Reference proteome</keyword>
<feature type="transmembrane region" description="Helical" evidence="1">
    <location>
        <begin position="15"/>
        <end position="38"/>
    </location>
</feature>
<evidence type="ECO:0000313" key="2">
    <source>
        <dbReference type="EMBL" id="NKZ02043.1"/>
    </source>
</evidence>
<evidence type="ECO:0000313" key="3">
    <source>
        <dbReference type="Proteomes" id="UP000553209"/>
    </source>
</evidence>
<feature type="transmembrane region" description="Helical" evidence="1">
    <location>
        <begin position="137"/>
        <end position="154"/>
    </location>
</feature>
<dbReference type="Pfam" id="PF11188">
    <property type="entry name" value="DUF2975"/>
    <property type="match status" value="1"/>
</dbReference>
<dbReference type="EMBL" id="JAAXPG010000054">
    <property type="protein sequence ID" value="NKZ02043.1"/>
    <property type="molecule type" value="Genomic_DNA"/>
</dbReference>
<keyword evidence="1" id="KW-0472">Membrane</keyword>
<feature type="transmembrane region" description="Helical" evidence="1">
    <location>
        <begin position="96"/>
        <end position="117"/>
    </location>
</feature>
<protein>
    <submittedName>
        <fullName evidence="2">DUF2975 domain-containing protein</fullName>
    </submittedName>
</protein>
<keyword evidence="1" id="KW-1133">Transmembrane helix</keyword>
<dbReference type="InterPro" id="IPR021354">
    <property type="entry name" value="DUF2975"/>
</dbReference>